<dbReference type="PROSITE" id="PS50893">
    <property type="entry name" value="ABC_TRANSPORTER_2"/>
    <property type="match status" value="1"/>
</dbReference>
<keyword evidence="2" id="KW-0813">Transport</keyword>
<dbReference type="InterPro" id="IPR003593">
    <property type="entry name" value="AAA+_ATPase"/>
</dbReference>
<evidence type="ECO:0000256" key="4">
    <source>
        <dbReference type="ARBA" id="ARBA00022692"/>
    </source>
</evidence>
<keyword evidence="6 12" id="KW-0067">ATP-binding</keyword>
<dbReference type="Pfam" id="PF00005">
    <property type="entry name" value="ABC_tran"/>
    <property type="match status" value="1"/>
</dbReference>
<dbReference type="SUPFAM" id="SSF90123">
    <property type="entry name" value="ABC transporter transmembrane region"/>
    <property type="match status" value="1"/>
</dbReference>
<dbReference type="FunFam" id="1.20.1560.10:FF:000040">
    <property type="entry name" value="Multidrug ABC transporter ATP-binding protein"/>
    <property type="match status" value="1"/>
</dbReference>
<dbReference type="SUPFAM" id="SSF52540">
    <property type="entry name" value="P-loop containing nucleoside triphosphate hydrolases"/>
    <property type="match status" value="1"/>
</dbReference>
<dbReference type="CDD" id="cd18548">
    <property type="entry name" value="ABC_6TM_Tm287_like"/>
    <property type="match status" value="1"/>
</dbReference>
<dbReference type="PROSITE" id="PS50929">
    <property type="entry name" value="ABC_TM1F"/>
    <property type="match status" value="1"/>
</dbReference>
<keyword evidence="8 9" id="KW-0472">Membrane</keyword>
<evidence type="ECO:0000259" key="10">
    <source>
        <dbReference type="PROSITE" id="PS50893"/>
    </source>
</evidence>
<feature type="transmembrane region" description="Helical" evidence="9">
    <location>
        <begin position="127"/>
        <end position="151"/>
    </location>
</feature>
<dbReference type="GO" id="GO:0005524">
    <property type="term" value="F:ATP binding"/>
    <property type="evidence" value="ECO:0007669"/>
    <property type="project" value="UniProtKB-KW"/>
</dbReference>
<feature type="transmembrane region" description="Helical" evidence="9">
    <location>
        <begin position="157"/>
        <end position="176"/>
    </location>
</feature>
<feature type="transmembrane region" description="Helical" evidence="9">
    <location>
        <begin position="237"/>
        <end position="259"/>
    </location>
</feature>
<dbReference type="Gene3D" id="3.40.50.300">
    <property type="entry name" value="P-loop containing nucleotide triphosphate hydrolases"/>
    <property type="match status" value="1"/>
</dbReference>
<organism evidence="12 13">
    <name type="scientific">Jiangella aurantiaca</name>
    <dbReference type="NCBI Taxonomy" id="2530373"/>
    <lineage>
        <taxon>Bacteria</taxon>
        <taxon>Bacillati</taxon>
        <taxon>Actinomycetota</taxon>
        <taxon>Actinomycetes</taxon>
        <taxon>Jiangellales</taxon>
        <taxon>Jiangellaceae</taxon>
        <taxon>Jiangella</taxon>
    </lineage>
</organism>
<feature type="transmembrane region" description="Helical" evidence="9">
    <location>
        <begin position="60"/>
        <end position="80"/>
    </location>
</feature>
<dbReference type="InterPro" id="IPR011527">
    <property type="entry name" value="ABC1_TM_dom"/>
</dbReference>
<keyword evidence="13" id="KW-1185">Reference proteome</keyword>
<dbReference type="InterPro" id="IPR036640">
    <property type="entry name" value="ABC1_TM_sf"/>
</dbReference>
<evidence type="ECO:0000259" key="11">
    <source>
        <dbReference type="PROSITE" id="PS50929"/>
    </source>
</evidence>
<comment type="subcellular location">
    <subcellularLocation>
        <location evidence="1">Cell membrane</location>
        <topology evidence="1">Multi-pass membrane protein</topology>
    </subcellularLocation>
</comment>
<evidence type="ECO:0000256" key="1">
    <source>
        <dbReference type="ARBA" id="ARBA00004651"/>
    </source>
</evidence>
<evidence type="ECO:0000256" key="7">
    <source>
        <dbReference type="ARBA" id="ARBA00022989"/>
    </source>
</evidence>
<dbReference type="FunFam" id="3.40.50.300:FF:000854">
    <property type="entry name" value="Multidrug ABC transporter ATP-binding protein"/>
    <property type="match status" value="1"/>
</dbReference>
<evidence type="ECO:0000256" key="8">
    <source>
        <dbReference type="ARBA" id="ARBA00023136"/>
    </source>
</evidence>
<dbReference type="Proteomes" id="UP000295217">
    <property type="component" value="Unassembled WGS sequence"/>
</dbReference>
<keyword evidence="5" id="KW-0547">Nucleotide-binding</keyword>
<dbReference type="InterPro" id="IPR027417">
    <property type="entry name" value="P-loop_NTPase"/>
</dbReference>
<keyword evidence="3" id="KW-1003">Cell membrane</keyword>
<dbReference type="InterPro" id="IPR003439">
    <property type="entry name" value="ABC_transporter-like_ATP-bd"/>
</dbReference>
<evidence type="ECO:0000256" key="2">
    <source>
        <dbReference type="ARBA" id="ARBA00022448"/>
    </source>
</evidence>
<protein>
    <submittedName>
        <fullName evidence="12">ABC transporter ATP-binding protein</fullName>
    </submittedName>
</protein>
<dbReference type="InterPro" id="IPR017871">
    <property type="entry name" value="ABC_transporter-like_CS"/>
</dbReference>
<dbReference type="Gene3D" id="1.20.1560.10">
    <property type="entry name" value="ABC transporter type 1, transmembrane domain"/>
    <property type="match status" value="1"/>
</dbReference>
<dbReference type="InterPro" id="IPR039421">
    <property type="entry name" value="Type_1_exporter"/>
</dbReference>
<evidence type="ECO:0000256" key="9">
    <source>
        <dbReference type="SAM" id="Phobius"/>
    </source>
</evidence>
<evidence type="ECO:0000313" key="13">
    <source>
        <dbReference type="Proteomes" id="UP000295217"/>
    </source>
</evidence>
<name>A0A4R4ZZ27_9ACTN</name>
<dbReference type="AlphaFoldDB" id="A0A4R4ZZ27"/>
<sequence length="577" mass="62354">MLITLLRTYLRPYRRWLTAVVVLQFVGTLASLYLPSLNADIIDNGIARGDTGYIMRTGGWMLAATLLQITCSVGAVYFGAKTAMAFGRDVRAAVFHRVGEFSAREVGRFGAPSLITRNTNDVQQVQMLVLLSCTLLVAAPIMATGGVVMALREDVGLAWLLLVCVPALIIGIALIVRRMVPGFRRMQERIDGVNRVMREQITGIRVVRAFVRERWEQSRFAVANTALTETALYVGRLTALMFPWVMLIFNVSSVAVLWFGAGRVDDGQMQIGALTAFLTYLIQILMSVMMATFMLVMVPRATVCAERIGEVLGTESSVVPPPEPVTRLPGRMSLELRGASFAYPGAEAPVLRDVTFTVEPGTTTAVVGSTGSGKTTLVSLVPRLIDVTAGQVLTGGVDVRRLDPEALRERIGLVPQKAYLFSGTVASNLRYGKPGATDDELWAALEIAQAADFVREMPEGLDAPIAQGGTNVSGGQRQRLAIARALVRKPDIYLFDDSFSALDLATDARLRAALRPHTTDAAVVIVAQRISTIIDADQIVVLDDGAVVGLGTHTQLLESCPTYAEIVESQLTAEEAA</sequence>
<reference evidence="12 13" key="1">
    <citation type="submission" date="2019-02" db="EMBL/GenBank/DDBJ databases">
        <title>Draft genome sequences of novel Actinobacteria.</title>
        <authorList>
            <person name="Sahin N."/>
            <person name="Ay H."/>
            <person name="Saygin H."/>
        </authorList>
    </citation>
    <scope>NUCLEOTIDE SEQUENCE [LARGE SCALE GENOMIC DNA]</scope>
    <source>
        <strain evidence="12 13">8K307</strain>
    </source>
</reference>
<dbReference type="PROSITE" id="PS00211">
    <property type="entry name" value="ABC_TRANSPORTER_1"/>
    <property type="match status" value="1"/>
</dbReference>
<keyword evidence="4 9" id="KW-0812">Transmembrane</keyword>
<feature type="domain" description="ABC transporter" evidence="10">
    <location>
        <begin position="334"/>
        <end position="569"/>
    </location>
</feature>
<gene>
    <name evidence="12" type="ORF">E1262_29675</name>
</gene>
<dbReference type="PANTHER" id="PTHR43394">
    <property type="entry name" value="ATP-DEPENDENT PERMEASE MDL1, MITOCHONDRIAL"/>
    <property type="match status" value="1"/>
</dbReference>
<dbReference type="EMBL" id="SMLB01000084">
    <property type="protein sequence ID" value="TDD63930.1"/>
    <property type="molecule type" value="Genomic_DNA"/>
</dbReference>
<dbReference type="Pfam" id="PF00664">
    <property type="entry name" value="ABC_membrane"/>
    <property type="match status" value="1"/>
</dbReference>
<proteinExistence type="predicted"/>
<keyword evidence="7 9" id="KW-1133">Transmembrane helix</keyword>
<dbReference type="GO" id="GO:0005886">
    <property type="term" value="C:plasma membrane"/>
    <property type="evidence" value="ECO:0007669"/>
    <property type="project" value="UniProtKB-SubCell"/>
</dbReference>
<feature type="domain" description="ABC transmembrane type-1" evidence="11">
    <location>
        <begin position="19"/>
        <end position="300"/>
    </location>
</feature>
<feature type="transmembrane region" description="Helical" evidence="9">
    <location>
        <begin position="16"/>
        <end position="34"/>
    </location>
</feature>
<evidence type="ECO:0000313" key="12">
    <source>
        <dbReference type="EMBL" id="TDD63930.1"/>
    </source>
</evidence>
<dbReference type="SMART" id="SM00382">
    <property type="entry name" value="AAA"/>
    <property type="match status" value="1"/>
</dbReference>
<dbReference type="GO" id="GO:0016887">
    <property type="term" value="F:ATP hydrolysis activity"/>
    <property type="evidence" value="ECO:0007669"/>
    <property type="project" value="InterPro"/>
</dbReference>
<feature type="transmembrane region" description="Helical" evidence="9">
    <location>
        <begin position="271"/>
        <end position="298"/>
    </location>
</feature>
<dbReference type="OrthoDB" id="9806127at2"/>
<dbReference type="PANTHER" id="PTHR43394:SF1">
    <property type="entry name" value="ATP-BINDING CASSETTE SUB-FAMILY B MEMBER 10, MITOCHONDRIAL"/>
    <property type="match status" value="1"/>
</dbReference>
<dbReference type="RefSeq" id="WP_132107948.1">
    <property type="nucleotide sequence ID" value="NZ_SMLB01000084.1"/>
</dbReference>
<evidence type="ECO:0000256" key="3">
    <source>
        <dbReference type="ARBA" id="ARBA00022475"/>
    </source>
</evidence>
<comment type="caution">
    <text evidence="12">The sequence shown here is derived from an EMBL/GenBank/DDBJ whole genome shotgun (WGS) entry which is preliminary data.</text>
</comment>
<evidence type="ECO:0000256" key="5">
    <source>
        <dbReference type="ARBA" id="ARBA00022741"/>
    </source>
</evidence>
<accession>A0A4R4ZZ27</accession>
<dbReference type="GO" id="GO:0015421">
    <property type="term" value="F:ABC-type oligopeptide transporter activity"/>
    <property type="evidence" value="ECO:0007669"/>
    <property type="project" value="TreeGrafter"/>
</dbReference>
<evidence type="ECO:0000256" key="6">
    <source>
        <dbReference type="ARBA" id="ARBA00022840"/>
    </source>
</evidence>